<dbReference type="AlphaFoldDB" id="A0A142VXK1"/>
<feature type="transmembrane region" description="Helical" evidence="7">
    <location>
        <begin position="363"/>
        <end position="387"/>
    </location>
</feature>
<feature type="transmembrane region" description="Helical" evidence="7">
    <location>
        <begin position="165"/>
        <end position="184"/>
    </location>
</feature>
<dbReference type="EMBL" id="CP013342">
    <property type="protein sequence ID" value="AMU94439.1"/>
    <property type="molecule type" value="Genomic_DNA"/>
</dbReference>
<keyword evidence="4 7" id="KW-0812">Transmembrane</keyword>
<sequence>MATTVAPVTARPRFRRVLRRLDMTLFTVCAILIVDQLAASAAIGVQSIFWWVLTLILFFIPYGLITSELGSAYPEEGGIYAWVRRAYGQRWAGRTAWLWWVNVAFWMPSVYILFAGLLAELVAPDMRLTTKLLITLGLTWLTVGISIVTLNLGKWVPNVGAVFKAVIMLSIGLGGIAFAARHGVANEFNLQALSPSWGASLAFLPVIVYNFLGFELMSGAGEEMENPARDVPRAIIASGVLISFFYILATLGILLALPVEQIGLIEGLPDTFGRLFGSGPGGSTIVTILIMMALYTFVANMVTWTIGANRSAAEAAQRGDLPAVFAKMHPRFQTPVSAAILTGAIASAVLILYALLASSAEDLFWTIFAFSSVVFLLPYFLLFLSFLKLRRADPHTPRPYRVPGGHGAAAALSAICMLFIAQAVFFFIYQPGDFDPSYAVAVGGGTLLTLLVGEVMVRVGTRPVSEAPANG</sequence>
<evidence type="ECO:0000256" key="7">
    <source>
        <dbReference type="SAM" id="Phobius"/>
    </source>
</evidence>
<dbReference type="PIRSF" id="PIRSF006060">
    <property type="entry name" value="AA_transporter"/>
    <property type="match status" value="1"/>
</dbReference>
<reference evidence="8 9" key="2">
    <citation type="journal article" date="2016" name="Genome Announc.">
        <title>Complete Genome Sequence of Sphingopyxis terrae Strain 203-1 (NBRC 111660), a Polyethylene Glycol Degrader.</title>
        <authorList>
            <person name="Ohtsubo Y."/>
            <person name="Nonoyama S."/>
            <person name="Nagata Y."/>
            <person name="Numata M."/>
            <person name="Tsuchikane K."/>
            <person name="Hosoyama A."/>
            <person name="Yamazoe A."/>
            <person name="Tsuda M."/>
            <person name="Fujita N."/>
            <person name="Kawai F."/>
        </authorList>
    </citation>
    <scope>NUCLEOTIDE SEQUENCE [LARGE SCALE GENOMIC DNA]</scope>
    <source>
        <strain evidence="8 9">203-1</strain>
    </source>
</reference>
<evidence type="ECO:0000256" key="4">
    <source>
        <dbReference type="ARBA" id="ARBA00022692"/>
    </source>
</evidence>
<dbReference type="Proteomes" id="UP000076234">
    <property type="component" value="Chromosome"/>
</dbReference>
<evidence type="ECO:0000313" key="9">
    <source>
        <dbReference type="Proteomes" id="UP000076234"/>
    </source>
</evidence>
<feature type="transmembrane region" description="Helical" evidence="7">
    <location>
        <begin position="235"/>
        <end position="259"/>
    </location>
</feature>
<dbReference type="Gene3D" id="1.20.1740.10">
    <property type="entry name" value="Amino acid/polyamine transporter I"/>
    <property type="match status" value="1"/>
</dbReference>
<feature type="transmembrane region" description="Helical" evidence="7">
    <location>
        <begin position="336"/>
        <end position="357"/>
    </location>
</feature>
<gene>
    <name evidence="8" type="ORF">AOA14_07440</name>
</gene>
<evidence type="ECO:0000256" key="3">
    <source>
        <dbReference type="ARBA" id="ARBA00022475"/>
    </source>
</evidence>
<keyword evidence="6 7" id="KW-0472">Membrane</keyword>
<dbReference type="RefSeq" id="WP_062901324.1">
    <property type="nucleotide sequence ID" value="NZ_CP013342.1"/>
</dbReference>
<comment type="subcellular location">
    <subcellularLocation>
        <location evidence="1">Cell membrane</location>
        <topology evidence="1">Multi-pass membrane protein</topology>
    </subcellularLocation>
</comment>
<feature type="transmembrane region" description="Helical" evidence="7">
    <location>
        <begin position="436"/>
        <end position="457"/>
    </location>
</feature>
<feature type="transmembrane region" description="Helical" evidence="7">
    <location>
        <begin position="21"/>
        <end position="42"/>
    </location>
</feature>
<dbReference type="PANTHER" id="PTHR42770">
    <property type="entry name" value="AMINO ACID TRANSPORTER-RELATED"/>
    <property type="match status" value="1"/>
</dbReference>
<keyword evidence="3" id="KW-1003">Cell membrane</keyword>
<evidence type="ECO:0000256" key="1">
    <source>
        <dbReference type="ARBA" id="ARBA00004651"/>
    </source>
</evidence>
<feature type="transmembrane region" description="Helical" evidence="7">
    <location>
        <begin position="97"/>
        <end position="119"/>
    </location>
</feature>
<dbReference type="STRING" id="1219058.AOA14_07440"/>
<keyword evidence="5 7" id="KW-1133">Transmembrane helix</keyword>
<dbReference type="Pfam" id="PF13520">
    <property type="entry name" value="AA_permease_2"/>
    <property type="match status" value="1"/>
</dbReference>
<dbReference type="PANTHER" id="PTHR42770:SF15">
    <property type="entry name" value="GLUTAMATE_GAMMA-AMINOBUTYRATE ANTIPORTER-RELATED"/>
    <property type="match status" value="1"/>
</dbReference>
<organism evidence="8 9">
    <name type="scientific">Sphingopyxis terrae subsp. terrae NBRC 15098</name>
    <dbReference type="NCBI Taxonomy" id="1219058"/>
    <lineage>
        <taxon>Bacteria</taxon>
        <taxon>Pseudomonadati</taxon>
        <taxon>Pseudomonadota</taxon>
        <taxon>Alphaproteobacteria</taxon>
        <taxon>Sphingomonadales</taxon>
        <taxon>Sphingomonadaceae</taxon>
        <taxon>Sphingopyxis</taxon>
    </lineage>
</organism>
<accession>A0A142VXK1</accession>
<reference evidence="9" key="1">
    <citation type="submission" date="2015-11" db="EMBL/GenBank/DDBJ databases">
        <title>Complete genome sequence of a polyethylene glycol-degrading strain Sphingopyxis terrae strain 203-1 (NBRC 15098).</title>
        <authorList>
            <person name="Yoshiyuki O."/>
            <person name="Shouta N."/>
            <person name="Nagata Y."/>
            <person name="Numata M."/>
            <person name="Tsuchikane K."/>
            <person name="Hosoyama A."/>
            <person name="Yamazoe A."/>
            <person name="Tsuda M."/>
            <person name="Fujita N."/>
            <person name="Kawai F."/>
        </authorList>
    </citation>
    <scope>NUCLEOTIDE SEQUENCE [LARGE SCALE GENOMIC DNA]</scope>
    <source>
        <strain evidence="9">203-1</strain>
    </source>
</reference>
<feature type="transmembrane region" description="Helical" evidence="7">
    <location>
        <begin position="196"/>
        <end position="214"/>
    </location>
</feature>
<feature type="transmembrane region" description="Helical" evidence="7">
    <location>
        <begin position="48"/>
        <end position="65"/>
    </location>
</feature>
<evidence type="ECO:0000256" key="6">
    <source>
        <dbReference type="ARBA" id="ARBA00023136"/>
    </source>
</evidence>
<dbReference type="InterPro" id="IPR050367">
    <property type="entry name" value="APC_superfamily"/>
</dbReference>
<feature type="transmembrane region" description="Helical" evidence="7">
    <location>
        <begin position="279"/>
        <end position="302"/>
    </location>
</feature>
<feature type="transmembrane region" description="Helical" evidence="7">
    <location>
        <begin position="408"/>
        <end position="430"/>
    </location>
</feature>
<evidence type="ECO:0000313" key="8">
    <source>
        <dbReference type="EMBL" id="AMU94439.1"/>
    </source>
</evidence>
<evidence type="ECO:0000256" key="5">
    <source>
        <dbReference type="ARBA" id="ARBA00022989"/>
    </source>
</evidence>
<protein>
    <submittedName>
        <fullName evidence="8">Amino acid permease</fullName>
    </submittedName>
</protein>
<dbReference type="InterPro" id="IPR002293">
    <property type="entry name" value="AA/rel_permease1"/>
</dbReference>
<dbReference type="GO" id="GO:0022857">
    <property type="term" value="F:transmembrane transporter activity"/>
    <property type="evidence" value="ECO:0007669"/>
    <property type="project" value="InterPro"/>
</dbReference>
<evidence type="ECO:0000256" key="2">
    <source>
        <dbReference type="ARBA" id="ARBA00022448"/>
    </source>
</evidence>
<feature type="transmembrane region" description="Helical" evidence="7">
    <location>
        <begin position="131"/>
        <end position="153"/>
    </location>
</feature>
<dbReference type="KEGG" id="ster:AOA14_07440"/>
<dbReference type="GO" id="GO:0005886">
    <property type="term" value="C:plasma membrane"/>
    <property type="evidence" value="ECO:0007669"/>
    <property type="project" value="UniProtKB-SubCell"/>
</dbReference>
<proteinExistence type="predicted"/>
<name>A0A142VXK1_9SPHN</name>
<keyword evidence="2" id="KW-0813">Transport</keyword>